<reference evidence="2 3" key="1">
    <citation type="submission" date="2023-05" db="EMBL/GenBank/DDBJ databases">
        <title>Novel species of genus Flectobacillus isolated from stream in China.</title>
        <authorList>
            <person name="Lu H."/>
        </authorList>
    </citation>
    <scope>NUCLEOTIDE SEQUENCE [LARGE SCALE GENOMIC DNA]</scope>
    <source>
        <strain evidence="2 3">DC10W</strain>
    </source>
</reference>
<name>A0ABT6YUV5_9BACT</name>
<organism evidence="2 3">
    <name type="scientific">Flectobacillus longus</name>
    <dbReference type="NCBI Taxonomy" id="2984207"/>
    <lineage>
        <taxon>Bacteria</taxon>
        <taxon>Pseudomonadati</taxon>
        <taxon>Bacteroidota</taxon>
        <taxon>Cytophagia</taxon>
        <taxon>Cytophagales</taxon>
        <taxon>Flectobacillaceae</taxon>
        <taxon>Flectobacillus</taxon>
    </lineage>
</organism>
<evidence type="ECO:0000256" key="1">
    <source>
        <dbReference type="SAM" id="SignalP"/>
    </source>
</evidence>
<protein>
    <recommendedName>
        <fullName evidence="4">Adhesin domain-containing protein</fullName>
    </recommendedName>
</protein>
<evidence type="ECO:0008006" key="4">
    <source>
        <dbReference type="Google" id="ProtNLM"/>
    </source>
</evidence>
<sequence length="412" mass="45757">MEKVCKLFKVVVVMYGVLIISPSMAQQMRVTASANGNVYASNKNSRTITVTVNSNNNTTTNVSCQETASIEKGESVALVEKKKLITKVYSVEPKDLLQINNQHGHVNVELWNRNEIKIEINIVGHGSTEEKAQAYVDGVDIAEARVKNKITLRTNISSENGGDWWDKLSFKSSSKDSDNEKQGVEVNYQVYMPKSNPLMVSNRYGNTNVPEFSAPLSIVTSYGNFVSDRLSGNEKSINVQYGKANIKQLDEAELKISYSKLNIDKANIIKLANMFGSVMLDQVNTIEGNLQYSNGKIGTIKENGKIYISYSDGLELRELPNSLKSLDLKCNYTTVKLPVTSDCNADFDVTVNYANFKYPSDKCTLTVNPDEESAQKRMGFIPQKNYKGRIGKGTGTKIVIHSNYGGVKFLEK</sequence>
<dbReference type="RefSeq" id="WP_283372023.1">
    <property type="nucleotide sequence ID" value="NZ_JASHID010000028.1"/>
</dbReference>
<gene>
    <name evidence="2" type="ORF">QM480_23685</name>
</gene>
<feature type="chain" id="PRO_5045289705" description="Adhesin domain-containing protein" evidence="1">
    <location>
        <begin position="26"/>
        <end position="412"/>
    </location>
</feature>
<evidence type="ECO:0000313" key="3">
    <source>
        <dbReference type="Proteomes" id="UP001236569"/>
    </source>
</evidence>
<keyword evidence="3" id="KW-1185">Reference proteome</keyword>
<dbReference type="EMBL" id="JASHID010000028">
    <property type="protein sequence ID" value="MDI9867365.1"/>
    <property type="molecule type" value="Genomic_DNA"/>
</dbReference>
<proteinExistence type="predicted"/>
<evidence type="ECO:0000313" key="2">
    <source>
        <dbReference type="EMBL" id="MDI9867365.1"/>
    </source>
</evidence>
<dbReference type="Proteomes" id="UP001236569">
    <property type="component" value="Unassembled WGS sequence"/>
</dbReference>
<comment type="caution">
    <text evidence="2">The sequence shown here is derived from an EMBL/GenBank/DDBJ whole genome shotgun (WGS) entry which is preliminary data.</text>
</comment>
<keyword evidence="1" id="KW-0732">Signal</keyword>
<feature type="signal peptide" evidence="1">
    <location>
        <begin position="1"/>
        <end position="25"/>
    </location>
</feature>
<accession>A0ABT6YUV5</accession>